<reference evidence="1" key="1">
    <citation type="submission" date="2021-05" db="EMBL/GenBank/DDBJ databases">
        <authorList>
            <person name="Pan Q."/>
            <person name="Jouanno E."/>
            <person name="Zahm M."/>
            <person name="Klopp C."/>
            <person name="Cabau C."/>
            <person name="Louis A."/>
            <person name="Berthelot C."/>
            <person name="Parey E."/>
            <person name="Roest Crollius H."/>
            <person name="Montfort J."/>
            <person name="Robinson-Rechavi M."/>
            <person name="Bouchez O."/>
            <person name="Lampietro C."/>
            <person name="Lopez Roques C."/>
            <person name="Donnadieu C."/>
            <person name="Postlethwait J."/>
            <person name="Bobe J."/>
            <person name="Dillon D."/>
            <person name="Chandos A."/>
            <person name="von Hippel F."/>
            <person name="Guiguen Y."/>
        </authorList>
    </citation>
    <scope>NUCLEOTIDE SEQUENCE</scope>
    <source>
        <strain evidence="1">YG-Jan2019</strain>
    </source>
</reference>
<protein>
    <submittedName>
        <fullName evidence="1">Uncharacterized protein</fullName>
    </submittedName>
</protein>
<dbReference type="EMBL" id="CM055756">
    <property type="protein sequence ID" value="KAJ7990000.1"/>
    <property type="molecule type" value="Genomic_DNA"/>
</dbReference>
<evidence type="ECO:0000313" key="1">
    <source>
        <dbReference type="EMBL" id="KAJ7990000.1"/>
    </source>
</evidence>
<comment type="caution">
    <text evidence="1">The sequence shown here is derived from an EMBL/GenBank/DDBJ whole genome shotgun (WGS) entry which is preliminary data.</text>
</comment>
<name>A0ACC2FFH0_DALPE</name>
<gene>
    <name evidence="1" type="ORF">DPEC_G00310310</name>
</gene>
<sequence length="322" mass="33858">MDSWWTLCAVVVAVTCMTKGGHAQLNVCGNAPLNTKIVGGQNASPGSWPWQVSLQNANGHFCGGSLINNGWVLTAAHCFPSSDPTGLLVYLGRQSQHSINVNEVSSSVTKIIVHPSYNSATNDNDVCLLQLSSTVTFTDYIQPVCLAAAGSTFYTDTITWVTGWGDISVGVPLTSPGTLQEVSVPVVGNRECTCLYAGTHTITNNMLCAGLLAGGKDSCQGDSGGPMVSKQGQVWIQDGVVSFGEGCAQPNSPGVYARVSQYEDWINSLITTNPPGFVTFSSSGTDPDLNIICAALSSGTMVFSFSLFFSICPLLSLSLLSY</sequence>
<proteinExistence type="predicted"/>
<evidence type="ECO:0000313" key="2">
    <source>
        <dbReference type="Proteomes" id="UP001157502"/>
    </source>
</evidence>
<dbReference type="Proteomes" id="UP001157502">
    <property type="component" value="Chromosome 29"/>
</dbReference>
<accession>A0ACC2FFH0</accession>
<keyword evidence="2" id="KW-1185">Reference proteome</keyword>
<organism evidence="1 2">
    <name type="scientific">Dallia pectoralis</name>
    <name type="common">Alaska blackfish</name>
    <dbReference type="NCBI Taxonomy" id="75939"/>
    <lineage>
        <taxon>Eukaryota</taxon>
        <taxon>Metazoa</taxon>
        <taxon>Chordata</taxon>
        <taxon>Craniata</taxon>
        <taxon>Vertebrata</taxon>
        <taxon>Euteleostomi</taxon>
        <taxon>Actinopterygii</taxon>
        <taxon>Neopterygii</taxon>
        <taxon>Teleostei</taxon>
        <taxon>Protacanthopterygii</taxon>
        <taxon>Esociformes</taxon>
        <taxon>Umbridae</taxon>
        <taxon>Dallia</taxon>
    </lineage>
</organism>